<dbReference type="KEGG" id="vg:77946510"/>
<evidence type="ECO:0000313" key="1">
    <source>
        <dbReference type="EMBL" id="QPX48305.1"/>
    </source>
</evidence>
<dbReference type="RefSeq" id="YP_010670315.1">
    <property type="nucleotide sequence ID" value="NC_070963.1"/>
</dbReference>
<evidence type="ECO:0000313" key="2">
    <source>
        <dbReference type="Proteomes" id="UP000664915"/>
    </source>
</evidence>
<keyword evidence="2" id="KW-1185">Reference proteome</keyword>
<name>A0A879R473_9CAUD</name>
<protein>
    <submittedName>
        <fullName evidence="1">Uncharacterized protein</fullName>
    </submittedName>
</protein>
<sequence>MRFHTFYTKNLPEQLITDHKRVCDCIGIDVTYHIQDAIDDYDTLYTAHGKFMTSVMEQEEVACFLDIDCLPHSKELLEKAYNWAVENKSFVGNAQNISHTQMRNHIYAAASCLIITKDAWNNLGNPDFTWFMQNEIQIDTAQILTLRADQIGMPYQLMYPVGYDGPEEYKLSGYGMYGTGTLYPATWHYFRISKFKNQIPDLWTTRVNNILENQKIISNHSSCFYEL</sequence>
<dbReference type="GeneID" id="77946510"/>
<reference evidence="1" key="1">
    <citation type="submission" date="2020-09" db="EMBL/GenBank/DDBJ databases">
        <authorList>
            <person name="Zhang D."/>
            <person name="Hatherill J.R."/>
            <person name="Ramirez J.F."/>
            <person name="Edinger B."/>
            <person name="Balarin R."/>
            <person name="Sullivan A."/>
            <person name="Humpal K.M."/>
            <person name="Guseva A."/>
            <person name="Butela K.A."/>
            <person name="Garlena R.A."/>
            <person name="Russell D.A."/>
            <person name="Pope W.H."/>
            <person name="Jacobs-Sera D."/>
            <person name="Hatfull G.F."/>
        </authorList>
    </citation>
    <scope>NUCLEOTIDE SEQUENCE</scope>
</reference>
<accession>A0A879R473</accession>
<dbReference type="Proteomes" id="UP000664915">
    <property type="component" value="Segment"/>
</dbReference>
<dbReference type="EMBL" id="MW015081">
    <property type="protein sequence ID" value="QPX48305.1"/>
    <property type="molecule type" value="Genomic_DNA"/>
</dbReference>
<proteinExistence type="predicted"/>
<organism evidence="1 2">
    <name type="scientific">Synechococcus phage S-SRM01</name>
    <dbReference type="NCBI Taxonomy" id="2781608"/>
    <lineage>
        <taxon>Viruses</taxon>
        <taxon>Duplodnaviria</taxon>
        <taxon>Heunggongvirae</taxon>
        <taxon>Uroviricota</taxon>
        <taxon>Caudoviricetes</taxon>
        <taxon>Pantevenvirales</taxon>
        <taxon>Kyanoviridae</taxon>
        <taxon>Serangoonvirus</taxon>
        <taxon>Serangoonvirus essarone</taxon>
    </lineage>
</organism>